<proteinExistence type="inferred from homology"/>
<organism evidence="4 6">
    <name type="scientific">Archangium gephyra</name>
    <dbReference type="NCBI Taxonomy" id="48"/>
    <lineage>
        <taxon>Bacteria</taxon>
        <taxon>Pseudomonadati</taxon>
        <taxon>Myxococcota</taxon>
        <taxon>Myxococcia</taxon>
        <taxon>Myxococcales</taxon>
        <taxon>Cystobacterineae</taxon>
        <taxon>Archangiaceae</taxon>
        <taxon>Archangium</taxon>
    </lineage>
</organism>
<dbReference type="EMBL" id="QUMU01000015">
    <property type="protein sequence ID" value="REG23993.1"/>
    <property type="molecule type" value="Genomic_DNA"/>
</dbReference>
<dbReference type="PANTHER" id="PTHR44196">
    <property type="entry name" value="DEHYDROGENASE/REDUCTASE SDR FAMILY MEMBER 7B"/>
    <property type="match status" value="1"/>
</dbReference>
<dbReference type="KEGG" id="age:AA314_05134"/>
<keyword evidence="7" id="KW-1185">Reference proteome</keyword>
<protein>
    <submittedName>
        <fullName evidence="4">Short-chain dehydrogenase/reductase SDR</fullName>
    </submittedName>
</protein>
<dbReference type="SUPFAM" id="SSF51735">
    <property type="entry name" value="NAD(P)-binding Rossmann-fold domains"/>
    <property type="match status" value="1"/>
</dbReference>
<accession>A0AAC8TF10</accession>
<dbReference type="PRINTS" id="PR00080">
    <property type="entry name" value="SDRFAMILY"/>
</dbReference>
<dbReference type="Proteomes" id="UP000256345">
    <property type="component" value="Unassembled WGS sequence"/>
</dbReference>
<sequence>MAANVPLRGRVCLVTGGASGIGWALVKALAREGARVHACDVSAENLPRVEAEARGEGLTVHLARCDVSDRQATERWVADVVAREGRVDVLVNNAAFIRWESVEAMPVEDAERTMRVGYDGMVYATRAVLPHMRAAGSGHIVNLGSLVGRVFVKGPSAAYAAVKAAIDAYTQVLQIELEDSPLRVTLVRLSAVAGTQFFGRHVDSARMPRIADLVPPLAPEVVAKALVRALQRGERNVDLPRFLPAVYLLFALAPGLTRWFATVGGAGRRDYSLPRGDVRTGDPS</sequence>
<dbReference type="PANTHER" id="PTHR44196:SF1">
    <property type="entry name" value="DEHYDROGENASE_REDUCTASE SDR FAMILY MEMBER 7B"/>
    <property type="match status" value="1"/>
</dbReference>
<dbReference type="Gene3D" id="3.40.50.720">
    <property type="entry name" value="NAD(P)-binding Rossmann-like Domain"/>
    <property type="match status" value="1"/>
</dbReference>
<evidence type="ECO:0000313" key="7">
    <source>
        <dbReference type="Proteomes" id="UP000256345"/>
    </source>
</evidence>
<dbReference type="InterPro" id="IPR002347">
    <property type="entry name" value="SDR_fam"/>
</dbReference>
<evidence type="ECO:0000256" key="2">
    <source>
        <dbReference type="ARBA" id="ARBA00023002"/>
    </source>
</evidence>
<dbReference type="GO" id="GO:0016020">
    <property type="term" value="C:membrane"/>
    <property type="evidence" value="ECO:0007669"/>
    <property type="project" value="TreeGrafter"/>
</dbReference>
<reference evidence="5 7" key="2">
    <citation type="submission" date="2018-08" db="EMBL/GenBank/DDBJ databases">
        <title>Genomic Encyclopedia of Archaeal and Bacterial Type Strains, Phase II (KMG-II): from individual species to whole genera.</title>
        <authorList>
            <person name="Goeker M."/>
        </authorList>
    </citation>
    <scope>NUCLEOTIDE SEQUENCE [LARGE SCALE GENOMIC DNA]</scope>
    <source>
        <strain evidence="5 7">DSM 2261</strain>
    </source>
</reference>
<dbReference type="CDD" id="cd05233">
    <property type="entry name" value="SDR_c"/>
    <property type="match status" value="1"/>
</dbReference>
<dbReference type="AlphaFoldDB" id="A0AAC8TF10"/>
<evidence type="ECO:0000313" key="5">
    <source>
        <dbReference type="EMBL" id="REG23993.1"/>
    </source>
</evidence>
<dbReference type="EMBL" id="CP011509">
    <property type="protein sequence ID" value="AKJ03508.1"/>
    <property type="molecule type" value="Genomic_DNA"/>
</dbReference>
<keyword evidence="2" id="KW-0560">Oxidoreductase</keyword>
<reference evidence="4 6" key="1">
    <citation type="submission" date="2015-05" db="EMBL/GenBank/DDBJ databases">
        <title>Genome assembly of Archangium gephyra DSM 2261.</title>
        <authorList>
            <person name="Sharma G."/>
            <person name="Subramanian S."/>
        </authorList>
    </citation>
    <scope>NUCLEOTIDE SEQUENCE [LARGE SCALE GENOMIC DNA]</scope>
    <source>
        <strain evidence="4 6">DSM 2261</strain>
    </source>
</reference>
<name>A0AAC8TF10_9BACT</name>
<evidence type="ECO:0000313" key="6">
    <source>
        <dbReference type="Proteomes" id="UP000035579"/>
    </source>
</evidence>
<comment type="similarity">
    <text evidence="1 3">Belongs to the short-chain dehydrogenases/reductases (SDR) family.</text>
</comment>
<dbReference type="PRINTS" id="PR00081">
    <property type="entry name" value="GDHRDH"/>
</dbReference>
<dbReference type="Pfam" id="PF00106">
    <property type="entry name" value="adh_short"/>
    <property type="match status" value="1"/>
</dbReference>
<dbReference type="RefSeq" id="WP_053066678.1">
    <property type="nucleotide sequence ID" value="NZ_CP011509.1"/>
</dbReference>
<evidence type="ECO:0000313" key="4">
    <source>
        <dbReference type="EMBL" id="AKJ03508.1"/>
    </source>
</evidence>
<gene>
    <name evidence="4" type="ORF">AA314_05134</name>
    <name evidence="5" type="ORF">ATI61_11527</name>
</gene>
<evidence type="ECO:0000256" key="3">
    <source>
        <dbReference type="RuleBase" id="RU000363"/>
    </source>
</evidence>
<dbReference type="GO" id="GO:0016491">
    <property type="term" value="F:oxidoreductase activity"/>
    <property type="evidence" value="ECO:0007669"/>
    <property type="project" value="UniProtKB-KW"/>
</dbReference>
<dbReference type="Proteomes" id="UP000035579">
    <property type="component" value="Chromosome"/>
</dbReference>
<evidence type="ECO:0000256" key="1">
    <source>
        <dbReference type="ARBA" id="ARBA00006484"/>
    </source>
</evidence>
<dbReference type="InterPro" id="IPR036291">
    <property type="entry name" value="NAD(P)-bd_dom_sf"/>
</dbReference>